<dbReference type="Proteomes" id="UP000035681">
    <property type="component" value="Unplaced"/>
</dbReference>
<comment type="similarity">
    <text evidence="2">Belongs to the GCF family.</text>
</comment>
<protein>
    <submittedName>
        <fullName evidence="9">Cwf21 domain-containing protein</fullName>
    </submittedName>
    <submittedName>
        <fullName evidence="8">GCFC domain-containing protein</fullName>
    </submittedName>
</protein>
<evidence type="ECO:0000313" key="8">
    <source>
        <dbReference type="WBParaSite" id="SSTP_0000576700.1"/>
    </source>
</evidence>
<reference evidence="8" key="1">
    <citation type="submission" date="2015-08" db="UniProtKB">
        <authorList>
            <consortium name="WormBaseParasite"/>
        </authorList>
    </citation>
    <scope>IDENTIFICATION</scope>
</reference>
<dbReference type="GO" id="GO:0003677">
    <property type="term" value="F:DNA binding"/>
    <property type="evidence" value="ECO:0007669"/>
    <property type="project" value="InterPro"/>
</dbReference>
<dbReference type="AlphaFoldDB" id="A0A0K0E8D6"/>
<dbReference type="GO" id="GO:0000398">
    <property type="term" value="P:mRNA splicing, via spliceosome"/>
    <property type="evidence" value="ECO:0007669"/>
    <property type="project" value="InterPro"/>
</dbReference>
<dbReference type="WBParaSite" id="TCONS_00001179.p1">
    <property type="protein sequence ID" value="TCONS_00001179.p1"/>
    <property type="gene ID" value="XLOC_001099"/>
</dbReference>
<feature type="region of interest" description="Disordered" evidence="5">
    <location>
        <begin position="1"/>
        <end position="25"/>
    </location>
</feature>
<dbReference type="InterPro" id="IPR022783">
    <property type="entry name" value="GCFC_dom"/>
</dbReference>
<dbReference type="PANTHER" id="PTHR12214:SF0">
    <property type="entry name" value="LD29489P"/>
    <property type="match status" value="1"/>
</dbReference>
<name>A0A0K0E8D6_STRER</name>
<evidence type="ECO:0000313" key="7">
    <source>
        <dbReference type="Proteomes" id="UP000035681"/>
    </source>
</evidence>
<evidence type="ECO:0000256" key="2">
    <source>
        <dbReference type="ARBA" id="ARBA00010801"/>
    </source>
</evidence>
<keyword evidence="7" id="KW-1185">Reference proteome</keyword>
<proteinExistence type="inferred from homology"/>
<feature type="region of interest" description="Disordered" evidence="5">
    <location>
        <begin position="181"/>
        <end position="215"/>
    </location>
</feature>
<feature type="compositionally biased region" description="Basic residues" evidence="5">
    <location>
        <begin position="1"/>
        <end position="11"/>
    </location>
</feature>
<sequence length="690" mass="80507">MFRKSKNKRNIRQKDDSGDGDEEEVNIQLSDLVTSRRPVSSFQNITKNEDDTEQVSEKLRKTVVTYSDNEDDECDEFKIKKKNPKKRYQKFKESLNNLNCRQNEKIENISTDISSYKSKNDDVIVINNSADSDIIFLGETLDVNEGDDIVNKEEILKLKKLREKKRKDLGNGYIPLEEGEIITINSDDSDVEKEDTEQENDQDEECRESSSDSSIDFEAEQMSKVIKKKQIVQAKFEEKRNKIVMGGKFDSDEMFDAQDPDDDDYENRTYIDINFELDNEPQRSIKTIIESLISEKKVLQIKYNELIGASEHIQRDKENCQERIDYLEANKEFNISKCVKYKELKKYIESLLEVINTKINVIEDLEKKFIEIVKEKNTKVISLRNDIIKAEVNYCLAEMGNIPPYQIDPSTWSLFNTLGGTTDIQVMQFECNTLDNDTKSILKNETLLGNEKLDKIFEGTEPIYSDVNKIIIKIFEWLEIDEKGFNQCNIYQHVWKFISPFIKKEMITWNPLFNELTLKINKFSWYEKLLRIGVDETLIIDKNHEYIVNLIPLIIENVVIPKLTKIVKEIWDPYSNGQCEKLSSLLFNILDETPTLNSSTETLNTLFEAIVNKFEKSINESLIDVKYTGINFFTPNNCPRLLNRNYNIAINFVKNILHFKLILSSHVINILIDEKIAKKYCIPSLENYLL</sequence>
<feature type="coiled-coil region" evidence="4">
    <location>
        <begin position="310"/>
        <end position="368"/>
    </location>
</feature>
<evidence type="ECO:0000313" key="9">
    <source>
        <dbReference type="WBParaSite" id="TCONS_00001179.p1"/>
    </source>
</evidence>
<dbReference type="PANTHER" id="PTHR12214">
    <property type="entry name" value="GC-RICH SEQUENCE DNA-BINDING FACTOR"/>
    <property type="match status" value="1"/>
</dbReference>
<evidence type="ECO:0000256" key="3">
    <source>
        <dbReference type="ARBA" id="ARBA00023242"/>
    </source>
</evidence>
<keyword evidence="4" id="KW-0175">Coiled coil</keyword>
<evidence type="ECO:0000259" key="6">
    <source>
        <dbReference type="Pfam" id="PF07842"/>
    </source>
</evidence>
<evidence type="ECO:0000256" key="4">
    <source>
        <dbReference type="SAM" id="Coils"/>
    </source>
</evidence>
<feature type="compositionally biased region" description="Acidic residues" evidence="5">
    <location>
        <begin position="187"/>
        <end position="206"/>
    </location>
</feature>
<accession>A0A0K0E8D6</accession>
<organism evidence="8">
    <name type="scientific">Strongyloides stercoralis</name>
    <name type="common">Threadworm</name>
    <dbReference type="NCBI Taxonomy" id="6248"/>
    <lineage>
        <taxon>Eukaryota</taxon>
        <taxon>Metazoa</taxon>
        <taxon>Ecdysozoa</taxon>
        <taxon>Nematoda</taxon>
        <taxon>Chromadorea</taxon>
        <taxon>Rhabditida</taxon>
        <taxon>Tylenchina</taxon>
        <taxon>Panagrolaimomorpha</taxon>
        <taxon>Strongyloidoidea</taxon>
        <taxon>Strongyloididae</taxon>
        <taxon>Strongyloides</taxon>
    </lineage>
</organism>
<keyword evidence="3" id="KW-0539">Nucleus</keyword>
<dbReference type="Pfam" id="PF07842">
    <property type="entry name" value="GCFC"/>
    <property type="match status" value="1"/>
</dbReference>
<evidence type="ECO:0000256" key="5">
    <source>
        <dbReference type="SAM" id="MobiDB-lite"/>
    </source>
</evidence>
<dbReference type="WBParaSite" id="SSTP_0000576700.1">
    <property type="protein sequence ID" value="SSTP_0000576700.1"/>
    <property type="gene ID" value="SSTP_0000576700"/>
</dbReference>
<dbReference type="STRING" id="6248.A0A0K0E8D6"/>
<feature type="domain" description="GCF C-terminal" evidence="6">
    <location>
        <begin position="471"/>
        <end position="620"/>
    </location>
</feature>
<dbReference type="GO" id="GO:0005634">
    <property type="term" value="C:nucleus"/>
    <property type="evidence" value="ECO:0007669"/>
    <property type="project" value="UniProtKB-SubCell"/>
</dbReference>
<comment type="subcellular location">
    <subcellularLocation>
        <location evidence="1">Nucleus</location>
    </subcellularLocation>
</comment>
<evidence type="ECO:0000256" key="1">
    <source>
        <dbReference type="ARBA" id="ARBA00004123"/>
    </source>
</evidence>
<dbReference type="InterPro" id="IPR012890">
    <property type="entry name" value="GCFC2-like"/>
</dbReference>